<dbReference type="InterPro" id="IPR028055">
    <property type="entry name" value="YidC/Oxa/ALB_C"/>
</dbReference>
<reference evidence="17 18" key="1">
    <citation type="submission" date="2017-05" db="EMBL/GenBank/DDBJ databases">
        <title>Complete and WGS of Bordetella genogroups.</title>
        <authorList>
            <person name="Spilker T."/>
            <person name="LiPuma J."/>
        </authorList>
    </citation>
    <scope>NUCLEOTIDE SEQUENCE [LARGE SCALE GENOMIC DNA]</scope>
    <source>
        <strain evidence="17 18">AU10456</strain>
    </source>
</reference>
<evidence type="ECO:0000256" key="14">
    <source>
        <dbReference type="SAM" id="MobiDB-lite"/>
    </source>
</evidence>
<dbReference type="InterPro" id="IPR038221">
    <property type="entry name" value="YidC_periplasmic_sf"/>
</dbReference>
<keyword evidence="7 13" id="KW-0653">Protein transport</keyword>
<dbReference type="PANTHER" id="PTHR12428">
    <property type="entry name" value="OXA1"/>
    <property type="match status" value="1"/>
</dbReference>
<dbReference type="HAMAP" id="MF_01810">
    <property type="entry name" value="YidC_type1"/>
    <property type="match status" value="1"/>
</dbReference>
<evidence type="ECO:0000256" key="1">
    <source>
        <dbReference type="ARBA" id="ARBA00004429"/>
    </source>
</evidence>
<keyword evidence="18" id="KW-1185">Reference proteome</keyword>
<evidence type="ECO:0000256" key="11">
    <source>
        <dbReference type="ARBA" id="ARBA00033245"/>
    </source>
</evidence>
<evidence type="ECO:0000256" key="10">
    <source>
        <dbReference type="ARBA" id="ARBA00023186"/>
    </source>
</evidence>
<feature type="region of interest" description="Disordered" evidence="14">
    <location>
        <begin position="35"/>
        <end position="58"/>
    </location>
</feature>
<dbReference type="NCBIfam" id="TIGR03592">
    <property type="entry name" value="yidC_oxa1_cterm"/>
    <property type="match status" value="1"/>
</dbReference>
<organism evidence="17 18">
    <name type="scientific">Bordetella genomosp. 5</name>
    <dbReference type="NCBI Taxonomy" id="1395608"/>
    <lineage>
        <taxon>Bacteria</taxon>
        <taxon>Pseudomonadati</taxon>
        <taxon>Pseudomonadota</taxon>
        <taxon>Betaproteobacteria</taxon>
        <taxon>Burkholderiales</taxon>
        <taxon>Alcaligenaceae</taxon>
        <taxon>Bordetella</taxon>
    </lineage>
</organism>
<comment type="function">
    <text evidence="13">Required for the insertion and/or proper folding and/or complex formation of integral membrane proteins into the membrane. Involved in integration of membrane proteins that insert both dependently and independently of the Sec translocase complex, as well as at least some lipoproteins. Aids folding of multispanning membrane proteins.</text>
</comment>
<dbReference type="GO" id="GO:0015031">
    <property type="term" value="P:protein transport"/>
    <property type="evidence" value="ECO:0007669"/>
    <property type="project" value="UniProtKB-KW"/>
</dbReference>
<evidence type="ECO:0000259" key="16">
    <source>
        <dbReference type="Pfam" id="PF14849"/>
    </source>
</evidence>
<keyword evidence="6 13" id="KW-0812">Transmembrane</keyword>
<proteinExistence type="inferred from homology"/>
<evidence type="ECO:0000256" key="5">
    <source>
        <dbReference type="ARBA" id="ARBA00022475"/>
    </source>
</evidence>
<feature type="transmembrane region" description="Helical" evidence="13">
    <location>
        <begin position="378"/>
        <end position="398"/>
    </location>
</feature>
<dbReference type="Pfam" id="PF02096">
    <property type="entry name" value="60KD_IMP"/>
    <property type="match status" value="1"/>
</dbReference>
<evidence type="ECO:0000256" key="8">
    <source>
        <dbReference type="ARBA" id="ARBA00022989"/>
    </source>
</evidence>
<keyword evidence="10 13" id="KW-0143">Chaperone</keyword>
<dbReference type="GO" id="GO:0051205">
    <property type="term" value="P:protein insertion into membrane"/>
    <property type="evidence" value="ECO:0007669"/>
    <property type="project" value="TreeGrafter"/>
</dbReference>
<evidence type="ECO:0000313" key="18">
    <source>
        <dbReference type="Proteomes" id="UP000216913"/>
    </source>
</evidence>
<dbReference type="InterPro" id="IPR028053">
    <property type="entry name" value="Membr_insert_YidC_N"/>
</dbReference>
<comment type="caution">
    <text evidence="13">Lacks conserved residue(s) required for the propagation of feature annotation.</text>
</comment>
<dbReference type="CDD" id="cd19961">
    <property type="entry name" value="EcYidC-like_peri"/>
    <property type="match status" value="1"/>
</dbReference>
<evidence type="ECO:0000256" key="9">
    <source>
        <dbReference type="ARBA" id="ARBA00023136"/>
    </source>
</evidence>
<dbReference type="NCBIfam" id="NF002353">
    <property type="entry name" value="PRK01318.1-4"/>
    <property type="match status" value="1"/>
</dbReference>
<keyword evidence="4 13" id="KW-0813">Transport</keyword>
<dbReference type="InterPro" id="IPR047196">
    <property type="entry name" value="YidC_ALB_C"/>
</dbReference>
<dbReference type="RefSeq" id="WP_094798092.1">
    <property type="nucleotide sequence ID" value="NZ_NEVP01000001.1"/>
</dbReference>
<comment type="subcellular location">
    <subcellularLocation>
        <location evidence="1">Cell inner membrane</location>
        <topology evidence="1">Multi-pass membrane protein</topology>
    </subcellularLocation>
    <subcellularLocation>
        <location evidence="13">Cell membrane</location>
        <topology evidence="13">Multi-pass membrane protein</topology>
    </subcellularLocation>
</comment>
<feature type="domain" description="Membrane insertase YidC/Oxa/ALB C-terminal" evidence="15">
    <location>
        <begin position="378"/>
        <end position="556"/>
    </location>
</feature>
<dbReference type="PRINTS" id="PR00701">
    <property type="entry name" value="60KDINNERMP"/>
</dbReference>
<dbReference type="NCBIfam" id="TIGR03593">
    <property type="entry name" value="yidC_nterm"/>
    <property type="match status" value="1"/>
</dbReference>
<comment type="similarity">
    <text evidence="2 13">Belongs to the OXA1/ALB3/YidC family. Type 1 subfamily.</text>
</comment>
<evidence type="ECO:0000256" key="2">
    <source>
        <dbReference type="ARBA" id="ARBA00010527"/>
    </source>
</evidence>
<keyword evidence="8 13" id="KW-1133">Transmembrane helix</keyword>
<sequence>MDIRRTVLWMIFSFSLLLLWNNWQVHSGKPSLFGNAPASEQQAKPADTPAANGSVPNAAAPAASVPAATGAAAPTSVPGSNTPAAVRAEQVVVSSDVLRMTFDPVGAQLVRAELLKYPTSTDDPKPMVLLDRSPALTYVAQTGVVGAPAGESFPTHLTPFRLTSTDRELKDGQDTLVVRFEGESGGVRVVKTYTLNRGSYDVKVRHELANIGQAPITPSVYLQLERDGNDPAGTSSFYHTFTGVAVYSEQEKFQKITFGDIEKSKARYVKQADNGWIGVVQHYFATAWVPQQGKQRTNDLLQLQPGLYAARTIEPVGQIAPGATAAVDAQLWVGPQDQKAMEAVAPGLELVVDYGWLTIIAKPLFALMTWLHSLLGNWGWTIVALTMIIKAVFFPLASKSYASMARMKQVAPRLQALKEKYGDDRQKLNQAMMEMYRTEKINPLGGCLPMVVQIPVFIALYWVLLASVEMRGAPWILWVQDLSVRDPYFILPAIMMATMFLQIKLNPTPPDPIQAKVMMVMPLVFGGMMFFFPAGLVLYWCVNNALSIAQQWAITRRLERQTASAANS</sequence>
<keyword evidence="9 13" id="KW-0472">Membrane</keyword>
<evidence type="ECO:0000313" key="17">
    <source>
        <dbReference type="EMBL" id="OZI55038.1"/>
    </source>
</evidence>
<name>A0A261TZB3_9BORD</name>
<dbReference type="PRINTS" id="PR01900">
    <property type="entry name" value="YIDCPROTEIN"/>
</dbReference>
<dbReference type="Pfam" id="PF14849">
    <property type="entry name" value="YidC_periplas"/>
    <property type="match status" value="1"/>
</dbReference>
<evidence type="ECO:0000256" key="12">
    <source>
        <dbReference type="ARBA" id="ARBA00033342"/>
    </source>
</evidence>
<keyword evidence="5 13" id="KW-1003">Cell membrane</keyword>
<dbReference type="GO" id="GO:0005886">
    <property type="term" value="C:plasma membrane"/>
    <property type="evidence" value="ECO:0007669"/>
    <property type="project" value="UniProtKB-SubCell"/>
</dbReference>
<comment type="subunit">
    <text evidence="13">Interacts with the Sec translocase complex via SecD. Specifically interacts with transmembrane segments of nascent integral membrane proteins during membrane integration.</text>
</comment>
<dbReference type="Proteomes" id="UP000216913">
    <property type="component" value="Unassembled WGS sequence"/>
</dbReference>
<dbReference type="CDD" id="cd20070">
    <property type="entry name" value="5TM_YidC_Alb3"/>
    <property type="match status" value="1"/>
</dbReference>
<dbReference type="InterPro" id="IPR019998">
    <property type="entry name" value="Membr_insert_YidC"/>
</dbReference>
<evidence type="ECO:0000256" key="7">
    <source>
        <dbReference type="ARBA" id="ARBA00022927"/>
    </source>
</evidence>
<evidence type="ECO:0000259" key="15">
    <source>
        <dbReference type="Pfam" id="PF02096"/>
    </source>
</evidence>
<dbReference type="GO" id="GO:0032977">
    <property type="term" value="F:membrane insertase activity"/>
    <property type="evidence" value="ECO:0007669"/>
    <property type="project" value="InterPro"/>
</dbReference>
<evidence type="ECO:0000256" key="4">
    <source>
        <dbReference type="ARBA" id="ARBA00022448"/>
    </source>
</evidence>
<feature type="transmembrane region" description="Helical" evidence="13">
    <location>
        <begin position="441"/>
        <end position="468"/>
    </location>
</feature>
<gene>
    <name evidence="13" type="primary">yidC</name>
    <name evidence="17" type="ORF">CAL25_01050</name>
</gene>
<dbReference type="EMBL" id="NEVP01000001">
    <property type="protein sequence ID" value="OZI55038.1"/>
    <property type="molecule type" value="Genomic_DNA"/>
</dbReference>
<dbReference type="OrthoDB" id="9780552at2"/>
<accession>A0A261TZB3</accession>
<feature type="transmembrane region" description="Helical" evidence="13">
    <location>
        <begin position="517"/>
        <end position="540"/>
    </location>
</feature>
<evidence type="ECO:0000256" key="3">
    <source>
        <dbReference type="ARBA" id="ARBA00015325"/>
    </source>
</evidence>
<dbReference type="PANTHER" id="PTHR12428:SF65">
    <property type="entry name" value="CYTOCHROME C OXIDASE ASSEMBLY PROTEIN COX18, MITOCHONDRIAL"/>
    <property type="match status" value="1"/>
</dbReference>
<evidence type="ECO:0000256" key="6">
    <source>
        <dbReference type="ARBA" id="ARBA00022692"/>
    </source>
</evidence>
<evidence type="ECO:0000256" key="13">
    <source>
        <dbReference type="HAMAP-Rule" id="MF_01810"/>
    </source>
</evidence>
<feature type="compositionally biased region" description="Low complexity" evidence="14">
    <location>
        <begin position="49"/>
        <end position="58"/>
    </location>
</feature>
<protein>
    <recommendedName>
        <fullName evidence="3 13">Membrane protein insertase YidC</fullName>
    </recommendedName>
    <alternativeName>
        <fullName evidence="12 13">Foldase YidC</fullName>
    </alternativeName>
    <alternativeName>
        <fullName evidence="11 13">Membrane integrase YidC</fullName>
    </alternativeName>
    <alternativeName>
        <fullName evidence="13">Membrane protein YidC</fullName>
    </alternativeName>
</protein>
<comment type="caution">
    <text evidence="17">The sequence shown here is derived from an EMBL/GenBank/DDBJ whole genome shotgun (WGS) entry which is preliminary data.</text>
</comment>
<dbReference type="AlphaFoldDB" id="A0A261TZB3"/>
<dbReference type="Gene3D" id="2.70.98.90">
    <property type="match status" value="1"/>
</dbReference>
<dbReference type="InterPro" id="IPR001708">
    <property type="entry name" value="YidC/ALB3/OXA1/COX18"/>
</dbReference>
<feature type="domain" description="Membrane insertase YidC N-terminal" evidence="16">
    <location>
        <begin position="91"/>
        <end position="366"/>
    </location>
</feature>
<dbReference type="NCBIfam" id="NF002352">
    <property type="entry name" value="PRK01318.1-3"/>
    <property type="match status" value="1"/>
</dbReference>